<keyword evidence="6" id="KW-0812">Transmembrane</keyword>
<comment type="similarity">
    <text evidence="1">Belongs to the MreC family.</text>
</comment>
<reference evidence="8 9" key="1">
    <citation type="journal article" date="2015" name="Nature">
        <title>rRNA introns, odd ribosomes, and small enigmatic genomes across a large radiation of phyla.</title>
        <authorList>
            <person name="Brown C.T."/>
            <person name="Hug L.A."/>
            <person name="Thomas B.C."/>
            <person name="Sharon I."/>
            <person name="Castelle C.J."/>
            <person name="Singh A."/>
            <person name="Wilkins M.J."/>
            <person name="Williams K.H."/>
            <person name="Banfield J.F."/>
        </authorList>
    </citation>
    <scope>NUCLEOTIDE SEQUENCE [LARGE SCALE GENOMIC DNA]</scope>
</reference>
<dbReference type="Proteomes" id="UP000034036">
    <property type="component" value="Unassembled WGS sequence"/>
</dbReference>
<dbReference type="GO" id="GO:0005886">
    <property type="term" value="C:plasma membrane"/>
    <property type="evidence" value="ECO:0007669"/>
    <property type="project" value="TreeGrafter"/>
</dbReference>
<organism evidence="8 9">
    <name type="scientific">Candidatus Giovannonibacteria bacterium GW2011_GWF2_42_19</name>
    <dbReference type="NCBI Taxonomy" id="1618659"/>
    <lineage>
        <taxon>Bacteria</taxon>
        <taxon>Candidatus Giovannoniibacteriota</taxon>
    </lineage>
</organism>
<dbReference type="InterPro" id="IPR007221">
    <property type="entry name" value="MreC"/>
</dbReference>
<evidence type="ECO:0000256" key="2">
    <source>
        <dbReference type="ARBA" id="ARBA00013855"/>
    </source>
</evidence>
<dbReference type="GO" id="GO:0008360">
    <property type="term" value="P:regulation of cell shape"/>
    <property type="evidence" value="ECO:0007669"/>
    <property type="project" value="UniProtKB-KW"/>
</dbReference>
<dbReference type="STRING" id="1618659.UV11_C0010G0025"/>
<dbReference type="Gene3D" id="2.40.10.340">
    <property type="entry name" value="Rod shape-determining protein MreC, domain 1"/>
    <property type="match status" value="1"/>
</dbReference>
<keyword evidence="5" id="KW-0175">Coiled coil</keyword>
<evidence type="ECO:0000256" key="6">
    <source>
        <dbReference type="SAM" id="Phobius"/>
    </source>
</evidence>
<gene>
    <name evidence="8" type="ORF">UV11_C0010G0025</name>
</gene>
<keyword evidence="6" id="KW-1133">Transmembrane helix</keyword>
<proteinExistence type="inferred from homology"/>
<dbReference type="Pfam" id="PF04085">
    <property type="entry name" value="MreC"/>
    <property type="match status" value="1"/>
</dbReference>
<dbReference type="InterPro" id="IPR042177">
    <property type="entry name" value="Cell/Rod_1"/>
</dbReference>
<feature type="coiled-coil region" evidence="5">
    <location>
        <begin position="68"/>
        <end position="98"/>
    </location>
</feature>
<dbReference type="InterPro" id="IPR055342">
    <property type="entry name" value="MreC_beta-barrel_core"/>
</dbReference>
<dbReference type="InterPro" id="IPR042175">
    <property type="entry name" value="Cell/Rod_MreC_2"/>
</dbReference>
<dbReference type="PANTHER" id="PTHR34138:SF1">
    <property type="entry name" value="CELL SHAPE-DETERMINING PROTEIN MREC"/>
    <property type="match status" value="1"/>
</dbReference>
<protein>
    <recommendedName>
        <fullName evidence="2">Cell shape-determining protein MreC</fullName>
    </recommendedName>
    <alternativeName>
        <fullName evidence="4">Cell shape protein MreC</fullName>
    </alternativeName>
</protein>
<evidence type="ECO:0000256" key="1">
    <source>
        <dbReference type="ARBA" id="ARBA00009369"/>
    </source>
</evidence>
<feature type="domain" description="Rod shape-determining protein MreC beta-barrel core" evidence="7">
    <location>
        <begin position="118"/>
        <end position="253"/>
    </location>
</feature>
<comment type="caution">
    <text evidence="8">The sequence shown here is derived from an EMBL/GenBank/DDBJ whole genome shotgun (WGS) entry which is preliminary data.</text>
</comment>
<evidence type="ECO:0000256" key="4">
    <source>
        <dbReference type="ARBA" id="ARBA00032089"/>
    </source>
</evidence>
<dbReference type="AlphaFoldDB" id="A0A0G0ZHY9"/>
<feature type="transmembrane region" description="Helical" evidence="6">
    <location>
        <begin position="18"/>
        <end position="35"/>
    </location>
</feature>
<evidence type="ECO:0000313" key="8">
    <source>
        <dbReference type="EMBL" id="KKS48294.1"/>
    </source>
</evidence>
<keyword evidence="6" id="KW-0472">Membrane</keyword>
<evidence type="ECO:0000256" key="3">
    <source>
        <dbReference type="ARBA" id="ARBA00022960"/>
    </source>
</evidence>
<dbReference type="PATRIC" id="fig|1618659.3.peg.439"/>
<sequence>MRKNFPLFKKNPPSLSKTYGFIIFLIIAVLIVYFANPEILSPISFPFIQTGRGMQNQSSNFLSFFTSRKTLSDKIDGLMRENEELKLANALMRETVREYEFSKNNADRSSKVVKITSQAPISPYDTIMINKGVGDGIAEGQKAIAYGSIILGKVENINNNGSAIKLLSYPGLKTEGYLESLSLNVVLEGIGGGAIRFSVPKGVEIKNGDSVFSSESAYLIGQVEYINQSESEPLQEIFIRAPINLKNLRFLEILS</sequence>
<dbReference type="Gene3D" id="2.40.10.350">
    <property type="entry name" value="Rod shape-determining protein MreC, domain 2"/>
    <property type="match status" value="1"/>
</dbReference>
<dbReference type="EMBL" id="LCDF01000010">
    <property type="protein sequence ID" value="KKS48294.1"/>
    <property type="molecule type" value="Genomic_DNA"/>
</dbReference>
<name>A0A0G0ZHY9_9BACT</name>
<evidence type="ECO:0000313" key="9">
    <source>
        <dbReference type="Proteomes" id="UP000034036"/>
    </source>
</evidence>
<keyword evidence="3" id="KW-0133">Cell shape</keyword>
<evidence type="ECO:0000256" key="5">
    <source>
        <dbReference type="SAM" id="Coils"/>
    </source>
</evidence>
<evidence type="ECO:0000259" key="7">
    <source>
        <dbReference type="Pfam" id="PF04085"/>
    </source>
</evidence>
<dbReference type="PANTHER" id="PTHR34138">
    <property type="entry name" value="CELL SHAPE-DETERMINING PROTEIN MREC"/>
    <property type="match status" value="1"/>
</dbReference>
<accession>A0A0G0ZHY9</accession>